<feature type="compositionally biased region" description="Basic and acidic residues" evidence="1">
    <location>
        <begin position="237"/>
        <end position="248"/>
    </location>
</feature>
<dbReference type="Proteomes" id="UP000824179">
    <property type="component" value="Unassembled WGS sequence"/>
</dbReference>
<proteinExistence type="predicted"/>
<protein>
    <submittedName>
        <fullName evidence="3">Uncharacterized protein</fullName>
    </submittedName>
</protein>
<feature type="transmembrane region" description="Helical" evidence="2">
    <location>
        <begin position="129"/>
        <end position="150"/>
    </location>
</feature>
<feature type="compositionally biased region" description="Basic and acidic residues" evidence="1">
    <location>
        <begin position="213"/>
        <end position="223"/>
    </location>
</feature>
<keyword evidence="2" id="KW-1133">Transmembrane helix</keyword>
<reference evidence="3" key="2">
    <citation type="journal article" date="2021" name="PeerJ">
        <title>Extensive microbial diversity within the chicken gut microbiome revealed by metagenomics and culture.</title>
        <authorList>
            <person name="Gilroy R."/>
            <person name="Ravi A."/>
            <person name="Getino M."/>
            <person name="Pursley I."/>
            <person name="Horton D.L."/>
            <person name="Alikhan N.F."/>
            <person name="Baker D."/>
            <person name="Gharbi K."/>
            <person name="Hall N."/>
            <person name="Watson M."/>
            <person name="Adriaenssens E.M."/>
            <person name="Foster-Nyarko E."/>
            <person name="Jarju S."/>
            <person name="Secka A."/>
            <person name="Antonio M."/>
            <person name="Oren A."/>
            <person name="Chaudhuri R.R."/>
            <person name="La Ragione R."/>
            <person name="Hildebrand F."/>
            <person name="Pallen M.J."/>
        </authorList>
    </citation>
    <scope>NUCLEOTIDE SEQUENCE</scope>
    <source>
        <strain evidence="3">ChiW25-3613</strain>
    </source>
</reference>
<comment type="caution">
    <text evidence="3">The sequence shown here is derived from an EMBL/GenBank/DDBJ whole genome shotgun (WGS) entry which is preliminary data.</text>
</comment>
<evidence type="ECO:0000256" key="1">
    <source>
        <dbReference type="SAM" id="MobiDB-lite"/>
    </source>
</evidence>
<accession>A0A9D1AG54</accession>
<evidence type="ECO:0000256" key="2">
    <source>
        <dbReference type="SAM" id="Phobius"/>
    </source>
</evidence>
<dbReference type="EMBL" id="DVHB01000073">
    <property type="protein sequence ID" value="HIR39567.1"/>
    <property type="molecule type" value="Genomic_DNA"/>
</dbReference>
<feature type="transmembrane region" description="Helical" evidence="2">
    <location>
        <begin position="185"/>
        <end position="202"/>
    </location>
</feature>
<feature type="transmembrane region" description="Helical" evidence="2">
    <location>
        <begin position="72"/>
        <end position="94"/>
    </location>
</feature>
<name>A0A9D1AG54_9FIRM</name>
<dbReference type="AlphaFoldDB" id="A0A9D1AG54"/>
<keyword evidence="2" id="KW-0472">Membrane</keyword>
<reference evidence="3" key="1">
    <citation type="submission" date="2020-10" db="EMBL/GenBank/DDBJ databases">
        <authorList>
            <person name="Gilroy R."/>
        </authorList>
    </citation>
    <scope>NUCLEOTIDE SEQUENCE</scope>
    <source>
        <strain evidence="3">ChiW25-3613</strain>
    </source>
</reference>
<evidence type="ECO:0000313" key="4">
    <source>
        <dbReference type="Proteomes" id="UP000824179"/>
    </source>
</evidence>
<sequence length="254" mass="28874">MENMENSGANKPGAEETYKDEVAAGGPRLSLKHRAEKFFYELGALVKDAIFPFIVMCVFSTTIILFYDFDDITVRILAVVFGEALMIGAFVMFGRQNGAAAYRKLKLNDSKRKLGTRTKKIVFRTGEYLPWKGFVIGFISAVPFLILQIIKCTGDYSFVDFMLEYACGWAVAPLNVISEAIPQPYYLLMVIFPVCIHGGFYIQGMHAEKKRQEAITRAEDDKRKGKKKHYYDENVYEPDRSVDVPKDKGGKKRR</sequence>
<keyword evidence="2" id="KW-0812">Transmembrane</keyword>
<organism evidence="3 4">
    <name type="scientific">Candidatus Coproplasma stercoripullorum</name>
    <dbReference type="NCBI Taxonomy" id="2840751"/>
    <lineage>
        <taxon>Bacteria</taxon>
        <taxon>Bacillati</taxon>
        <taxon>Bacillota</taxon>
        <taxon>Clostridia</taxon>
        <taxon>Eubacteriales</taxon>
        <taxon>Candidatus Coproplasma</taxon>
    </lineage>
</organism>
<evidence type="ECO:0000313" key="3">
    <source>
        <dbReference type="EMBL" id="HIR39567.1"/>
    </source>
</evidence>
<gene>
    <name evidence="3" type="ORF">IAB90_04200</name>
</gene>
<feature type="region of interest" description="Disordered" evidence="1">
    <location>
        <begin position="213"/>
        <end position="254"/>
    </location>
</feature>
<feature type="transmembrane region" description="Helical" evidence="2">
    <location>
        <begin position="38"/>
        <end position="66"/>
    </location>
</feature>